<protein>
    <submittedName>
        <fullName evidence="1">Uncharacterized protein</fullName>
    </submittedName>
</protein>
<sequence length="279" mass="30980">MSDGPVEVPESDATGLIRELYDDIKVTMNIGMINLVYRRMASVDGVLEWFWRAVRPVLVSGEIDRALSSLTADLDWRVVPEVSASSLSSLNLGDREMEDLIRVVEDYNRGNSLNLLLLTAFAERLKSGGPIAEVTNTPKKHPLVEPLGLPPILAMSDMSQETASLVRALSAPISPVHQPLIPSLFRHLARWPEFLAFVSPYLTHMINSGEVSRMSNVLQDCAEDWAPDIGRKIEISVDATTPDEVVQKFWIGECQAYTSKPIPEMIIVGHSLRPYFANV</sequence>
<organism evidence="1">
    <name type="scientific">marine metagenome</name>
    <dbReference type="NCBI Taxonomy" id="408172"/>
    <lineage>
        <taxon>unclassified sequences</taxon>
        <taxon>metagenomes</taxon>
        <taxon>ecological metagenomes</taxon>
    </lineage>
</organism>
<proteinExistence type="predicted"/>
<evidence type="ECO:0000313" key="1">
    <source>
        <dbReference type="EMBL" id="SVB30250.1"/>
    </source>
</evidence>
<dbReference type="AlphaFoldDB" id="A0A382CVS1"/>
<name>A0A382CVS1_9ZZZZ</name>
<accession>A0A382CVS1</accession>
<reference evidence="1" key="1">
    <citation type="submission" date="2018-05" db="EMBL/GenBank/DDBJ databases">
        <authorList>
            <person name="Lanie J.A."/>
            <person name="Ng W.-L."/>
            <person name="Kazmierczak K.M."/>
            <person name="Andrzejewski T.M."/>
            <person name="Davidsen T.M."/>
            <person name="Wayne K.J."/>
            <person name="Tettelin H."/>
            <person name="Glass J.I."/>
            <person name="Rusch D."/>
            <person name="Podicherti R."/>
            <person name="Tsui H.-C.T."/>
            <person name="Winkler M.E."/>
        </authorList>
    </citation>
    <scope>NUCLEOTIDE SEQUENCE</scope>
</reference>
<dbReference type="EMBL" id="UINC01036379">
    <property type="protein sequence ID" value="SVB30250.1"/>
    <property type="molecule type" value="Genomic_DNA"/>
</dbReference>
<gene>
    <name evidence="1" type="ORF">METZ01_LOCUS183104</name>
</gene>